<protein>
    <recommendedName>
        <fullName evidence="7 18">Phosphatidate cytidylyltransferase</fullName>
        <ecNumber evidence="6 18">2.7.7.41</ecNumber>
    </recommendedName>
</protein>
<dbReference type="GO" id="GO:0004605">
    <property type="term" value="F:phosphatidate cytidylyltransferase activity"/>
    <property type="evidence" value="ECO:0007669"/>
    <property type="project" value="UniProtKB-EC"/>
</dbReference>
<dbReference type="AlphaFoldDB" id="A0AA37W1T2"/>
<evidence type="ECO:0000256" key="17">
    <source>
        <dbReference type="ARBA" id="ARBA00023264"/>
    </source>
</evidence>
<evidence type="ECO:0000256" key="6">
    <source>
        <dbReference type="ARBA" id="ARBA00012487"/>
    </source>
</evidence>
<dbReference type="EMBL" id="BSNC01000005">
    <property type="protein sequence ID" value="GLP96717.1"/>
    <property type="molecule type" value="Genomic_DNA"/>
</dbReference>
<evidence type="ECO:0000256" key="12">
    <source>
        <dbReference type="ARBA" id="ARBA00022695"/>
    </source>
</evidence>
<feature type="transmembrane region" description="Helical" evidence="19">
    <location>
        <begin position="266"/>
        <end position="284"/>
    </location>
</feature>
<feature type="transmembrane region" description="Helical" evidence="19">
    <location>
        <begin position="151"/>
        <end position="174"/>
    </location>
</feature>
<feature type="transmembrane region" description="Helical" evidence="19">
    <location>
        <begin position="219"/>
        <end position="238"/>
    </location>
</feature>
<keyword evidence="12 18" id="KW-0548">Nucleotidyltransferase</keyword>
<dbReference type="InterPro" id="IPR000374">
    <property type="entry name" value="PC_trans"/>
</dbReference>
<comment type="similarity">
    <text evidence="5 18">Belongs to the CDS family.</text>
</comment>
<evidence type="ECO:0000256" key="13">
    <source>
        <dbReference type="ARBA" id="ARBA00022989"/>
    </source>
</evidence>
<keyword evidence="8" id="KW-1003">Cell membrane</keyword>
<comment type="subcellular location">
    <subcellularLocation>
        <location evidence="2">Cell membrane</location>
        <topology evidence="2">Multi-pass membrane protein</topology>
    </subcellularLocation>
</comment>
<evidence type="ECO:0000256" key="9">
    <source>
        <dbReference type="ARBA" id="ARBA00022516"/>
    </source>
</evidence>
<keyword evidence="13 19" id="KW-1133">Transmembrane helix</keyword>
<evidence type="ECO:0000256" key="16">
    <source>
        <dbReference type="ARBA" id="ARBA00023209"/>
    </source>
</evidence>
<evidence type="ECO:0000256" key="11">
    <source>
        <dbReference type="ARBA" id="ARBA00022692"/>
    </source>
</evidence>
<dbReference type="PANTHER" id="PTHR46382">
    <property type="entry name" value="PHOSPHATIDATE CYTIDYLYLTRANSFERASE"/>
    <property type="match status" value="1"/>
</dbReference>
<proteinExistence type="inferred from homology"/>
<evidence type="ECO:0000313" key="20">
    <source>
        <dbReference type="EMBL" id="GLP96717.1"/>
    </source>
</evidence>
<feature type="transmembrane region" description="Helical" evidence="19">
    <location>
        <begin position="87"/>
        <end position="109"/>
    </location>
</feature>
<dbReference type="Proteomes" id="UP001161422">
    <property type="component" value="Unassembled WGS sequence"/>
</dbReference>
<reference evidence="20" key="2">
    <citation type="submission" date="2023-01" db="EMBL/GenBank/DDBJ databases">
        <title>Draft genome sequence of Paraferrimonas sedimenticola strain NBRC 101628.</title>
        <authorList>
            <person name="Sun Q."/>
            <person name="Mori K."/>
        </authorList>
    </citation>
    <scope>NUCLEOTIDE SEQUENCE</scope>
    <source>
        <strain evidence="20">NBRC 101628</strain>
    </source>
</reference>
<comment type="pathway">
    <text evidence="3 18">Phospholipid metabolism; CDP-diacylglycerol biosynthesis; CDP-diacylglycerol from sn-glycerol 3-phosphate: step 3/3.</text>
</comment>
<evidence type="ECO:0000256" key="3">
    <source>
        <dbReference type="ARBA" id="ARBA00005119"/>
    </source>
</evidence>
<sequence length="285" mass="31302">MLKQRVVTAAVLLPLVLAAIFFVPTEALVWGFFAIFILAGREWGNIISPNCNATRLTFALTIGILMLAVIFLVPVSEYWYLGRLNPILLAIILVGVGWWLAASLMVAMYPNGAKIWRNSPMWMSIFGQLTLLPAFVSLCVLKSMVSNQSEYFGAWLLLAVMLIVWAADTGAYFVGRKWGKIKLMPKVSPGKTFEGFLGGLVTTMIPVTIYHSFVPQSEWIPMVIIAVVTAVASALGDLSESMFKRNANIKDSGSILPGHGGVLDRIDSLTAALPVFILMYLLLWT</sequence>
<comment type="catalytic activity">
    <reaction evidence="1 18">
        <text>a 1,2-diacyl-sn-glycero-3-phosphate + CTP + H(+) = a CDP-1,2-diacyl-sn-glycerol + diphosphate</text>
        <dbReference type="Rhea" id="RHEA:16229"/>
        <dbReference type="ChEBI" id="CHEBI:15378"/>
        <dbReference type="ChEBI" id="CHEBI:33019"/>
        <dbReference type="ChEBI" id="CHEBI:37563"/>
        <dbReference type="ChEBI" id="CHEBI:58332"/>
        <dbReference type="ChEBI" id="CHEBI:58608"/>
        <dbReference type="EC" id="2.7.7.41"/>
    </reaction>
</comment>
<keyword evidence="10 18" id="KW-0808">Transferase</keyword>
<accession>A0AA37W1T2</accession>
<dbReference type="GO" id="GO:0005886">
    <property type="term" value="C:plasma membrane"/>
    <property type="evidence" value="ECO:0007669"/>
    <property type="project" value="UniProtKB-SubCell"/>
</dbReference>
<dbReference type="GO" id="GO:0016024">
    <property type="term" value="P:CDP-diacylglycerol biosynthetic process"/>
    <property type="evidence" value="ECO:0007669"/>
    <property type="project" value="TreeGrafter"/>
</dbReference>
<evidence type="ECO:0000256" key="8">
    <source>
        <dbReference type="ARBA" id="ARBA00022475"/>
    </source>
</evidence>
<evidence type="ECO:0000256" key="10">
    <source>
        <dbReference type="ARBA" id="ARBA00022679"/>
    </source>
</evidence>
<gene>
    <name evidence="20" type="primary">cdsA</name>
    <name evidence="20" type="ORF">GCM10007895_20230</name>
</gene>
<keyword evidence="17" id="KW-1208">Phospholipid metabolism</keyword>
<feature type="transmembrane region" description="Helical" evidence="19">
    <location>
        <begin position="121"/>
        <end position="145"/>
    </location>
</feature>
<evidence type="ECO:0000256" key="15">
    <source>
        <dbReference type="ARBA" id="ARBA00023136"/>
    </source>
</evidence>
<evidence type="ECO:0000256" key="5">
    <source>
        <dbReference type="ARBA" id="ARBA00010185"/>
    </source>
</evidence>
<keyword evidence="21" id="KW-1185">Reference proteome</keyword>
<evidence type="ECO:0000256" key="1">
    <source>
        <dbReference type="ARBA" id="ARBA00001698"/>
    </source>
</evidence>
<evidence type="ECO:0000313" key="21">
    <source>
        <dbReference type="Proteomes" id="UP001161422"/>
    </source>
</evidence>
<keyword evidence="15 19" id="KW-0472">Membrane</keyword>
<keyword evidence="9" id="KW-0444">Lipid biosynthesis</keyword>
<dbReference type="EC" id="2.7.7.41" evidence="6 18"/>
<evidence type="ECO:0000256" key="14">
    <source>
        <dbReference type="ARBA" id="ARBA00023098"/>
    </source>
</evidence>
<dbReference type="PANTHER" id="PTHR46382:SF1">
    <property type="entry name" value="PHOSPHATIDATE CYTIDYLYLTRANSFERASE"/>
    <property type="match status" value="1"/>
</dbReference>
<evidence type="ECO:0000256" key="2">
    <source>
        <dbReference type="ARBA" id="ARBA00004651"/>
    </source>
</evidence>
<evidence type="ECO:0000256" key="18">
    <source>
        <dbReference type="RuleBase" id="RU003938"/>
    </source>
</evidence>
<comment type="pathway">
    <text evidence="4">Lipid metabolism.</text>
</comment>
<feature type="transmembrane region" description="Helical" evidence="19">
    <location>
        <begin position="195"/>
        <end position="213"/>
    </location>
</feature>
<comment type="caution">
    <text evidence="20">The sequence shown here is derived from an EMBL/GenBank/DDBJ whole genome shotgun (WGS) entry which is preliminary data.</text>
</comment>
<keyword evidence="16" id="KW-0594">Phospholipid biosynthesis</keyword>
<reference evidence="20" key="1">
    <citation type="journal article" date="2014" name="Int. J. Syst. Evol. Microbiol.">
        <title>Complete genome sequence of Corynebacterium casei LMG S-19264T (=DSM 44701T), isolated from a smear-ripened cheese.</title>
        <authorList>
            <consortium name="US DOE Joint Genome Institute (JGI-PGF)"/>
            <person name="Walter F."/>
            <person name="Albersmeier A."/>
            <person name="Kalinowski J."/>
            <person name="Ruckert C."/>
        </authorList>
    </citation>
    <scope>NUCLEOTIDE SEQUENCE</scope>
    <source>
        <strain evidence="20">NBRC 101628</strain>
    </source>
</reference>
<name>A0AA37W1T2_9GAMM</name>
<feature type="transmembrane region" description="Helical" evidence="19">
    <location>
        <begin position="56"/>
        <end position="75"/>
    </location>
</feature>
<dbReference type="PROSITE" id="PS01315">
    <property type="entry name" value="CDS"/>
    <property type="match status" value="1"/>
</dbReference>
<evidence type="ECO:0000256" key="4">
    <source>
        <dbReference type="ARBA" id="ARBA00005189"/>
    </source>
</evidence>
<keyword evidence="14" id="KW-0443">Lipid metabolism</keyword>
<dbReference type="Pfam" id="PF01148">
    <property type="entry name" value="CTP_transf_1"/>
    <property type="match status" value="1"/>
</dbReference>
<evidence type="ECO:0000256" key="7">
    <source>
        <dbReference type="ARBA" id="ARBA00019373"/>
    </source>
</evidence>
<dbReference type="RefSeq" id="WP_095504036.1">
    <property type="nucleotide sequence ID" value="NZ_BSNC01000005.1"/>
</dbReference>
<keyword evidence="11 18" id="KW-0812">Transmembrane</keyword>
<evidence type="ECO:0000256" key="19">
    <source>
        <dbReference type="SAM" id="Phobius"/>
    </source>
</evidence>
<organism evidence="20 21">
    <name type="scientific">Paraferrimonas sedimenticola</name>
    <dbReference type="NCBI Taxonomy" id="375674"/>
    <lineage>
        <taxon>Bacteria</taxon>
        <taxon>Pseudomonadati</taxon>
        <taxon>Pseudomonadota</taxon>
        <taxon>Gammaproteobacteria</taxon>
        <taxon>Alteromonadales</taxon>
        <taxon>Ferrimonadaceae</taxon>
        <taxon>Paraferrimonas</taxon>
    </lineage>
</organism>